<feature type="compositionally biased region" description="Polar residues" evidence="1">
    <location>
        <begin position="56"/>
        <end position="78"/>
    </location>
</feature>
<evidence type="ECO:0000256" key="1">
    <source>
        <dbReference type="SAM" id="MobiDB-lite"/>
    </source>
</evidence>
<sequence>TVANGDGAISRVQNNPKSVSNHNNHNSNNNNNYNTTNSNNNNYNNSNNTNNNNNSMRRQAQSTNSSFAGSNLGASSSRVPARRGGSADAPVADRG</sequence>
<name>A0A813L6X1_POLGL</name>
<comment type="caution">
    <text evidence="2">The sequence shown here is derived from an EMBL/GenBank/DDBJ whole genome shotgun (WGS) entry which is preliminary data.</text>
</comment>
<evidence type="ECO:0000313" key="3">
    <source>
        <dbReference type="Proteomes" id="UP000626109"/>
    </source>
</evidence>
<accession>A0A813L6X1</accession>
<gene>
    <name evidence="2" type="ORF">PGLA2088_LOCUS41569</name>
</gene>
<evidence type="ECO:0000313" key="2">
    <source>
        <dbReference type="EMBL" id="CAE8720845.1"/>
    </source>
</evidence>
<dbReference type="Proteomes" id="UP000626109">
    <property type="component" value="Unassembled WGS sequence"/>
</dbReference>
<dbReference type="AlphaFoldDB" id="A0A813L6X1"/>
<protein>
    <submittedName>
        <fullName evidence="2">Uncharacterized protein</fullName>
    </submittedName>
</protein>
<organism evidence="2 3">
    <name type="scientific">Polarella glacialis</name>
    <name type="common">Dinoflagellate</name>
    <dbReference type="NCBI Taxonomy" id="89957"/>
    <lineage>
        <taxon>Eukaryota</taxon>
        <taxon>Sar</taxon>
        <taxon>Alveolata</taxon>
        <taxon>Dinophyceae</taxon>
        <taxon>Suessiales</taxon>
        <taxon>Suessiaceae</taxon>
        <taxon>Polarella</taxon>
    </lineage>
</organism>
<feature type="compositionally biased region" description="Low complexity" evidence="1">
    <location>
        <begin position="20"/>
        <end position="55"/>
    </location>
</feature>
<reference evidence="2" key="1">
    <citation type="submission" date="2021-02" db="EMBL/GenBank/DDBJ databases">
        <authorList>
            <person name="Dougan E. K."/>
            <person name="Rhodes N."/>
            <person name="Thang M."/>
            <person name="Chan C."/>
        </authorList>
    </citation>
    <scope>NUCLEOTIDE SEQUENCE</scope>
</reference>
<feature type="non-terminal residue" evidence="2">
    <location>
        <position position="95"/>
    </location>
</feature>
<feature type="non-terminal residue" evidence="2">
    <location>
        <position position="1"/>
    </location>
</feature>
<proteinExistence type="predicted"/>
<dbReference type="EMBL" id="CAJNNW010033898">
    <property type="protein sequence ID" value="CAE8720845.1"/>
    <property type="molecule type" value="Genomic_DNA"/>
</dbReference>
<feature type="region of interest" description="Disordered" evidence="1">
    <location>
        <begin position="1"/>
        <end position="95"/>
    </location>
</feature>